<feature type="region of interest" description="Disordered" evidence="6">
    <location>
        <begin position="184"/>
        <end position="224"/>
    </location>
</feature>
<dbReference type="OrthoDB" id="417877at2759"/>
<dbReference type="Gene3D" id="3.50.50.60">
    <property type="entry name" value="FAD/NAD(P)-binding domain"/>
    <property type="match status" value="1"/>
</dbReference>
<keyword evidence="10" id="KW-1185">Reference proteome</keyword>
<name>A0A0D7BEY3_9AGAR</name>
<feature type="domain" description="FAD-binding" evidence="8">
    <location>
        <begin position="331"/>
        <end position="396"/>
    </location>
</feature>
<keyword evidence="7" id="KW-0732">Signal</keyword>
<dbReference type="PRINTS" id="PR00420">
    <property type="entry name" value="RNGMNOXGNASE"/>
</dbReference>
<gene>
    <name evidence="9" type="ORF">CYLTODRAFT_489559</name>
</gene>
<dbReference type="SUPFAM" id="SSF51905">
    <property type="entry name" value="FAD/NAD(P)-binding domain"/>
    <property type="match status" value="1"/>
</dbReference>
<feature type="compositionally biased region" description="Low complexity" evidence="6">
    <location>
        <begin position="201"/>
        <end position="216"/>
    </location>
</feature>
<feature type="chain" id="PRO_5002317234" evidence="7">
    <location>
        <begin position="26"/>
        <end position="443"/>
    </location>
</feature>
<evidence type="ECO:0000256" key="2">
    <source>
        <dbReference type="ARBA" id="ARBA00022630"/>
    </source>
</evidence>
<dbReference type="AlphaFoldDB" id="A0A0D7BEY3"/>
<dbReference type="InterPro" id="IPR002938">
    <property type="entry name" value="FAD-bd"/>
</dbReference>
<feature type="domain" description="FAD-binding" evidence="8">
    <location>
        <begin position="6"/>
        <end position="182"/>
    </location>
</feature>
<dbReference type="GO" id="GO:0071949">
    <property type="term" value="F:FAD binding"/>
    <property type="evidence" value="ECO:0007669"/>
    <property type="project" value="InterPro"/>
</dbReference>
<evidence type="ECO:0000256" key="5">
    <source>
        <dbReference type="ARBA" id="ARBA00023033"/>
    </source>
</evidence>
<dbReference type="GO" id="GO:0004497">
    <property type="term" value="F:monooxygenase activity"/>
    <property type="evidence" value="ECO:0007669"/>
    <property type="project" value="UniProtKB-KW"/>
</dbReference>
<reference evidence="9 10" key="1">
    <citation type="journal article" date="2015" name="Fungal Genet. Biol.">
        <title>Evolution of novel wood decay mechanisms in Agaricales revealed by the genome sequences of Fistulina hepatica and Cylindrobasidium torrendii.</title>
        <authorList>
            <person name="Floudas D."/>
            <person name="Held B.W."/>
            <person name="Riley R."/>
            <person name="Nagy L.G."/>
            <person name="Koehler G."/>
            <person name="Ransdell A.S."/>
            <person name="Younus H."/>
            <person name="Chow J."/>
            <person name="Chiniquy J."/>
            <person name="Lipzen A."/>
            <person name="Tritt A."/>
            <person name="Sun H."/>
            <person name="Haridas S."/>
            <person name="LaButti K."/>
            <person name="Ohm R.A."/>
            <person name="Kues U."/>
            <person name="Blanchette R.A."/>
            <person name="Grigoriev I.V."/>
            <person name="Minto R.E."/>
            <person name="Hibbett D.S."/>
        </authorList>
    </citation>
    <scope>NUCLEOTIDE SEQUENCE [LARGE SCALE GENOMIC DNA]</scope>
    <source>
        <strain evidence="9 10">FP15055 ss-10</strain>
    </source>
</reference>
<dbReference type="Pfam" id="PF01494">
    <property type="entry name" value="FAD_binding_3"/>
    <property type="match status" value="2"/>
</dbReference>
<evidence type="ECO:0000256" key="1">
    <source>
        <dbReference type="ARBA" id="ARBA00007992"/>
    </source>
</evidence>
<keyword evidence="4" id="KW-0560">Oxidoreductase</keyword>
<evidence type="ECO:0000256" key="6">
    <source>
        <dbReference type="SAM" id="MobiDB-lite"/>
    </source>
</evidence>
<accession>A0A0D7BEY3</accession>
<evidence type="ECO:0000256" key="4">
    <source>
        <dbReference type="ARBA" id="ARBA00023002"/>
    </source>
</evidence>
<dbReference type="PANTHER" id="PTHR13789">
    <property type="entry name" value="MONOOXYGENASE"/>
    <property type="match status" value="1"/>
</dbReference>
<comment type="similarity">
    <text evidence="1">Belongs to the paxM FAD-dependent monooxygenase family.</text>
</comment>
<dbReference type="PANTHER" id="PTHR13789:SF309">
    <property type="entry name" value="PUTATIVE (AFU_ORTHOLOGUE AFUA_6G14510)-RELATED"/>
    <property type="match status" value="1"/>
</dbReference>
<evidence type="ECO:0000313" key="9">
    <source>
        <dbReference type="EMBL" id="KIY68740.1"/>
    </source>
</evidence>
<organism evidence="9 10">
    <name type="scientific">Cylindrobasidium torrendii FP15055 ss-10</name>
    <dbReference type="NCBI Taxonomy" id="1314674"/>
    <lineage>
        <taxon>Eukaryota</taxon>
        <taxon>Fungi</taxon>
        <taxon>Dikarya</taxon>
        <taxon>Basidiomycota</taxon>
        <taxon>Agaricomycotina</taxon>
        <taxon>Agaricomycetes</taxon>
        <taxon>Agaricomycetidae</taxon>
        <taxon>Agaricales</taxon>
        <taxon>Marasmiineae</taxon>
        <taxon>Physalacriaceae</taxon>
        <taxon>Cylindrobasidium</taxon>
    </lineage>
</organism>
<feature type="signal peptide" evidence="7">
    <location>
        <begin position="1"/>
        <end position="25"/>
    </location>
</feature>
<dbReference type="Proteomes" id="UP000054007">
    <property type="component" value="Unassembled WGS sequence"/>
</dbReference>
<protein>
    <submittedName>
        <fullName evidence="9">FAD/NAD(P)-binding domain-containing protein</fullName>
    </submittedName>
</protein>
<dbReference type="InterPro" id="IPR036188">
    <property type="entry name" value="FAD/NAD-bd_sf"/>
</dbReference>
<evidence type="ECO:0000259" key="8">
    <source>
        <dbReference type="Pfam" id="PF01494"/>
    </source>
</evidence>
<dbReference type="EMBL" id="KN880497">
    <property type="protein sequence ID" value="KIY68740.1"/>
    <property type="molecule type" value="Genomic_DNA"/>
</dbReference>
<evidence type="ECO:0000256" key="3">
    <source>
        <dbReference type="ARBA" id="ARBA00022827"/>
    </source>
</evidence>
<keyword evidence="2" id="KW-0285">Flavoprotein</keyword>
<keyword evidence="3" id="KW-0274">FAD</keyword>
<dbReference type="SUPFAM" id="SSF54373">
    <property type="entry name" value="FAD-linked reductases, C-terminal domain"/>
    <property type="match status" value="1"/>
</dbReference>
<evidence type="ECO:0000313" key="10">
    <source>
        <dbReference type="Proteomes" id="UP000054007"/>
    </source>
</evidence>
<keyword evidence="5" id="KW-0503">Monooxygenase</keyword>
<dbReference type="InterPro" id="IPR050493">
    <property type="entry name" value="FAD-dep_Monooxygenase_BioMet"/>
</dbReference>
<feature type="compositionally biased region" description="Polar residues" evidence="6">
    <location>
        <begin position="184"/>
        <end position="200"/>
    </location>
</feature>
<sequence length="443" mass="47350">MTSKRIAIVGGGISGLALAVALAQAQNVTSQNASSTTPAFRIDIYESAREFGEIGLGMGMWPRPIAILERLGLSQEVEGVIFRAAGEVSMEFRKSDQPEGNLIHTFPTSVAAMNSFHRQDLQRLLLSRALENPNTRTHTAHRLVKLTQGDPLSLFFENGAIATADIVIGADGIRSNVRSQIFSPSYTQHQSPSSPLIPSNTAGKTAGVVAGAAPPKSDSEPPAPEYLGDCIYRGLIPVNTLPAEHLVRTDRFIIYGGKGKHVISYPISGGTHLNVGFFTRERDPAGPPVDLRTEFSGWEGVIGELLDHMPPNPLRSPLYALPHLSSFVSPDGKVALIGDAAHAMPPHLGAGASQALEDSYTLAPLIVSALTSGSDTEGALRAYDAARRPFVQALSDDTRLTKSLYQLCAPEIQIDGDKISAGAEAFFKESVGRLFAWSYASLE</sequence>
<dbReference type="STRING" id="1314674.A0A0D7BEY3"/>
<evidence type="ECO:0000256" key="7">
    <source>
        <dbReference type="SAM" id="SignalP"/>
    </source>
</evidence>
<proteinExistence type="inferred from homology"/>